<feature type="region of interest" description="Disordered" evidence="1">
    <location>
        <begin position="1"/>
        <end position="31"/>
    </location>
</feature>
<proteinExistence type="predicted"/>
<feature type="compositionally biased region" description="Low complexity" evidence="1">
    <location>
        <begin position="97"/>
        <end position="107"/>
    </location>
</feature>
<dbReference type="RefSeq" id="WP_354643958.1">
    <property type="nucleotide sequence ID" value="NZ_CP159872.1"/>
</dbReference>
<dbReference type="EMBL" id="CP159872">
    <property type="protein sequence ID" value="XCM83023.1"/>
    <property type="molecule type" value="Genomic_DNA"/>
</dbReference>
<feature type="region of interest" description="Disordered" evidence="1">
    <location>
        <begin position="92"/>
        <end position="122"/>
    </location>
</feature>
<evidence type="ECO:0000313" key="2">
    <source>
        <dbReference type="EMBL" id="XCM83023.1"/>
    </source>
</evidence>
<accession>A0AAU8K6Z8</accession>
<protein>
    <submittedName>
        <fullName evidence="2">Uncharacterized protein</fullName>
    </submittedName>
</protein>
<reference evidence="2" key="1">
    <citation type="submission" date="2024-06" db="EMBL/GenBank/DDBJ databases">
        <title>The genome sequences of Kitasatospora sp. strain HUAS MG31.</title>
        <authorList>
            <person name="Mo P."/>
        </authorList>
    </citation>
    <scope>NUCLEOTIDE SEQUENCE</scope>
    <source>
        <strain evidence="2">HUAS MG31</strain>
    </source>
</reference>
<sequence>MTADIPFSRPRPAAPSRPGDAVRASRELMTVPGHSRDERTWRLVHIRVGGEWRSGILTVWRRPPSSRVWVAHVRWGEDDQWGWFVFDPATIRPAPEPAGAAAPGPHGRTPPGPAAPRERGTR</sequence>
<gene>
    <name evidence="2" type="ORF">ABWK59_30925</name>
</gene>
<evidence type="ECO:0000256" key="1">
    <source>
        <dbReference type="SAM" id="MobiDB-lite"/>
    </source>
</evidence>
<dbReference type="KEGG" id="kcm:ABWK59_30925"/>
<name>A0AAU8K6Z8_9ACTN</name>
<dbReference type="AlphaFoldDB" id="A0AAU8K6Z8"/>
<feature type="compositionally biased region" description="Low complexity" evidence="1">
    <location>
        <begin position="8"/>
        <end position="18"/>
    </location>
</feature>
<organism evidence="2">
    <name type="scientific">Kitasatospora camelliae</name>
    <dbReference type="NCBI Taxonomy" id="3156397"/>
    <lineage>
        <taxon>Bacteria</taxon>
        <taxon>Bacillati</taxon>
        <taxon>Actinomycetota</taxon>
        <taxon>Actinomycetes</taxon>
        <taxon>Kitasatosporales</taxon>
        <taxon>Streptomycetaceae</taxon>
        <taxon>Kitasatospora</taxon>
    </lineage>
</organism>